<dbReference type="AlphaFoldDB" id="A0AAN6ZF82"/>
<evidence type="ECO:0000313" key="4">
    <source>
        <dbReference type="Proteomes" id="UP001304895"/>
    </source>
</evidence>
<reference evidence="3" key="2">
    <citation type="submission" date="2023-05" db="EMBL/GenBank/DDBJ databases">
        <authorList>
            <consortium name="Lawrence Berkeley National Laboratory"/>
            <person name="Steindorff A."/>
            <person name="Hensen N."/>
            <person name="Bonometti L."/>
            <person name="Westerberg I."/>
            <person name="Brannstrom I.O."/>
            <person name="Guillou S."/>
            <person name="Cros-Aarteil S."/>
            <person name="Calhoun S."/>
            <person name="Haridas S."/>
            <person name="Kuo A."/>
            <person name="Mondo S."/>
            <person name="Pangilinan J."/>
            <person name="Riley R."/>
            <person name="Labutti K."/>
            <person name="Andreopoulos B."/>
            <person name="Lipzen A."/>
            <person name="Chen C."/>
            <person name="Yanf M."/>
            <person name="Daum C."/>
            <person name="Ng V."/>
            <person name="Clum A."/>
            <person name="Ohm R."/>
            <person name="Martin F."/>
            <person name="Silar P."/>
            <person name="Natvig D."/>
            <person name="Lalanne C."/>
            <person name="Gautier V."/>
            <person name="Ament-Velasquez S.L."/>
            <person name="Kruys A."/>
            <person name="Hutchinson M.I."/>
            <person name="Powell A.J."/>
            <person name="Barry K."/>
            <person name="Miller A.N."/>
            <person name="Grigoriev I.V."/>
            <person name="Debuchy R."/>
            <person name="Gladieux P."/>
            <person name="Thoren M.H."/>
            <person name="Johannesson H."/>
        </authorList>
    </citation>
    <scope>NUCLEOTIDE SEQUENCE</scope>
    <source>
        <strain evidence="3">CBS 123565</strain>
    </source>
</reference>
<gene>
    <name evidence="3" type="ORF">BT67DRAFT_433154</name>
</gene>
<feature type="compositionally biased region" description="Basic residues" evidence="1">
    <location>
        <begin position="177"/>
        <end position="188"/>
    </location>
</feature>
<reference evidence="3" key="1">
    <citation type="journal article" date="2023" name="Mol. Phylogenet. Evol.">
        <title>Genome-scale phylogeny and comparative genomics of the fungal order Sordariales.</title>
        <authorList>
            <person name="Hensen N."/>
            <person name="Bonometti L."/>
            <person name="Westerberg I."/>
            <person name="Brannstrom I.O."/>
            <person name="Guillou S."/>
            <person name="Cros-Aarteil S."/>
            <person name="Calhoun S."/>
            <person name="Haridas S."/>
            <person name="Kuo A."/>
            <person name="Mondo S."/>
            <person name="Pangilinan J."/>
            <person name="Riley R."/>
            <person name="LaButti K."/>
            <person name="Andreopoulos B."/>
            <person name="Lipzen A."/>
            <person name="Chen C."/>
            <person name="Yan M."/>
            <person name="Daum C."/>
            <person name="Ng V."/>
            <person name="Clum A."/>
            <person name="Steindorff A."/>
            <person name="Ohm R.A."/>
            <person name="Martin F."/>
            <person name="Silar P."/>
            <person name="Natvig D.O."/>
            <person name="Lalanne C."/>
            <person name="Gautier V."/>
            <person name="Ament-Velasquez S.L."/>
            <person name="Kruys A."/>
            <person name="Hutchinson M.I."/>
            <person name="Powell A.J."/>
            <person name="Barry K."/>
            <person name="Miller A.N."/>
            <person name="Grigoriev I.V."/>
            <person name="Debuchy R."/>
            <person name="Gladieux P."/>
            <person name="Hiltunen Thoren M."/>
            <person name="Johannesson H."/>
        </authorList>
    </citation>
    <scope>NUCLEOTIDE SEQUENCE</scope>
    <source>
        <strain evidence="3">CBS 123565</strain>
    </source>
</reference>
<proteinExistence type="predicted"/>
<keyword evidence="4" id="KW-1185">Reference proteome</keyword>
<protein>
    <submittedName>
        <fullName evidence="3">Uncharacterized protein</fullName>
    </submittedName>
</protein>
<feature type="region of interest" description="Disordered" evidence="1">
    <location>
        <begin position="72"/>
        <end position="99"/>
    </location>
</feature>
<accession>A0AAN6ZF82</accession>
<evidence type="ECO:0000256" key="1">
    <source>
        <dbReference type="SAM" id="MobiDB-lite"/>
    </source>
</evidence>
<evidence type="ECO:0000256" key="2">
    <source>
        <dbReference type="SAM" id="SignalP"/>
    </source>
</evidence>
<feature type="signal peptide" evidence="2">
    <location>
        <begin position="1"/>
        <end position="15"/>
    </location>
</feature>
<comment type="caution">
    <text evidence="3">The sequence shown here is derived from an EMBL/GenBank/DDBJ whole genome shotgun (WGS) entry which is preliminary data.</text>
</comment>
<dbReference type="Proteomes" id="UP001304895">
    <property type="component" value="Unassembled WGS sequence"/>
</dbReference>
<organism evidence="3 4">
    <name type="scientific">Trichocladium antarcticum</name>
    <dbReference type="NCBI Taxonomy" id="1450529"/>
    <lineage>
        <taxon>Eukaryota</taxon>
        <taxon>Fungi</taxon>
        <taxon>Dikarya</taxon>
        <taxon>Ascomycota</taxon>
        <taxon>Pezizomycotina</taxon>
        <taxon>Sordariomycetes</taxon>
        <taxon>Sordariomycetidae</taxon>
        <taxon>Sordariales</taxon>
        <taxon>Chaetomiaceae</taxon>
        <taxon>Trichocladium</taxon>
    </lineage>
</organism>
<feature type="compositionally biased region" description="Pro residues" evidence="1">
    <location>
        <begin position="215"/>
        <end position="234"/>
    </location>
</feature>
<dbReference type="EMBL" id="MU853405">
    <property type="protein sequence ID" value="KAK4135713.1"/>
    <property type="molecule type" value="Genomic_DNA"/>
</dbReference>
<keyword evidence="2" id="KW-0732">Signal</keyword>
<feature type="compositionally biased region" description="Gly residues" evidence="1">
    <location>
        <begin position="333"/>
        <end position="358"/>
    </location>
</feature>
<feature type="region of interest" description="Disordered" evidence="1">
    <location>
        <begin position="174"/>
        <end position="234"/>
    </location>
</feature>
<sequence>MHAFLIFSAALGALAAPAPGGSNNAKNLDRYPNVRHGVANPNVYALANSNSNNPNNRNHNGNRISRMMKLRRRDDDSPPTADGKVAASPDPAPNSNNDQALVQRNPRFLPLDLAQDRTITFLALVPPPDLAQRNPRSLAPAQDRTITFLFLVPPLAQDQSRLRHQRTSLLPALPRHPAQHRPRHRPQRPRTFLLPALSRPGSCSGPSAQERPSSFPAPAPAPAPAPKNVPVPVPAPAPAHGPAVNGLPHTYPGPGKCKVVYPALRPPGAANTTAPIPAPAYPFPIALSAKNPPAEVGFSLPANASPGPCTLYMDLSSPAAQAVASHLGAGAGAPGAGAGAGAPGAGAGAGAPGAGAGAGAAAPGHGSGSAGVTVNVYALDGPAAGALVGTTRVAPGQGPTTVNSFACRPQMCYRMEVVGQSAHGAAGAGAAGGHGAGAGVVGHGGGQAGPEAIQFAQGNAAGMGLAIKYDNWSSAFYQARLGLSHCRTLRRVIYPLLAADQGRELGRALKEEWFTLYSDVLAKLATNQPSSPR</sequence>
<evidence type="ECO:0000313" key="3">
    <source>
        <dbReference type="EMBL" id="KAK4135713.1"/>
    </source>
</evidence>
<name>A0AAN6ZF82_9PEZI</name>
<feature type="region of interest" description="Disordered" evidence="1">
    <location>
        <begin position="333"/>
        <end position="364"/>
    </location>
</feature>
<feature type="chain" id="PRO_5042968096" evidence="2">
    <location>
        <begin position="16"/>
        <end position="533"/>
    </location>
</feature>